<dbReference type="PROSITE" id="PS50076">
    <property type="entry name" value="DNAJ_2"/>
    <property type="match status" value="1"/>
</dbReference>
<dbReference type="InterPro" id="IPR001623">
    <property type="entry name" value="DnaJ_domain"/>
</dbReference>
<keyword evidence="6" id="KW-1133">Transmembrane helix</keyword>
<feature type="compositionally biased region" description="Basic and acidic residues" evidence="5">
    <location>
        <begin position="106"/>
        <end position="116"/>
    </location>
</feature>
<evidence type="ECO:0000256" key="6">
    <source>
        <dbReference type="SAM" id="Phobius"/>
    </source>
</evidence>
<dbReference type="InterPro" id="IPR045851">
    <property type="entry name" value="AMP-bd_C_sf"/>
</dbReference>
<gene>
    <name evidence="8" type="ORF">Tdes44962_MAKER07274</name>
</gene>
<dbReference type="InterPro" id="IPR013901">
    <property type="entry name" value="Anthrone_oxy"/>
</dbReference>
<keyword evidence="2" id="KW-0436">Ligase</keyword>
<dbReference type="NCBIfam" id="TIGR01217">
    <property type="entry name" value="ac_ac_CoA_syn"/>
    <property type="match status" value="1"/>
</dbReference>
<evidence type="ECO:0000256" key="2">
    <source>
        <dbReference type="ARBA" id="ARBA00022598"/>
    </source>
</evidence>
<dbReference type="Pfam" id="PF00226">
    <property type="entry name" value="DnaJ"/>
    <property type="match status" value="1"/>
</dbReference>
<dbReference type="OrthoDB" id="270167at2759"/>
<dbReference type="InterPro" id="IPR032387">
    <property type="entry name" value="ACAS_N"/>
</dbReference>
<evidence type="ECO:0000256" key="4">
    <source>
        <dbReference type="ARBA" id="ARBA00022840"/>
    </source>
</evidence>
<keyword evidence="4" id="KW-0067">ATP-binding</keyword>
<evidence type="ECO:0000256" key="3">
    <source>
        <dbReference type="ARBA" id="ARBA00022741"/>
    </source>
</evidence>
<dbReference type="PRINTS" id="PR00625">
    <property type="entry name" value="JDOMAIN"/>
</dbReference>
<dbReference type="InterPro" id="IPR020845">
    <property type="entry name" value="AMP-binding_CS"/>
</dbReference>
<dbReference type="InterPro" id="IPR005914">
    <property type="entry name" value="Acac_CoA_synth"/>
</dbReference>
<protein>
    <submittedName>
        <fullName evidence="8">Acetoacetyl-CoA synthetase</fullName>
    </submittedName>
</protein>
<dbReference type="Gene3D" id="3.30.300.30">
    <property type="match status" value="1"/>
</dbReference>
<dbReference type="Pfam" id="PF06985">
    <property type="entry name" value="HET"/>
    <property type="match status" value="1"/>
</dbReference>
<dbReference type="EMBL" id="RIBY02000291">
    <property type="protein sequence ID" value="KAH9844577.1"/>
    <property type="molecule type" value="Genomic_DNA"/>
</dbReference>
<feature type="domain" description="J" evidence="7">
    <location>
        <begin position="8"/>
        <end position="77"/>
    </location>
</feature>
<comment type="caution">
    <text evidence="8">The sequence shown here is derived from an EMBL/GenBank/DDBJ whole genome shotgun (WGS) entry which is preliminary data.</text>
</comment>
<dbReference type="PANTHER" id="PTHR42921:SF1">
    <property type="entry name" value="ACETOACETYL-COA SYNTHETASE"/>
    <property type="match status" value="1"/>
</dbReference>
<dbReference type="Gene3D" id="3.40.50.12780">
    <property type="entry name" value="N-terminal domain of ligase-like"/>
    <property type="match status" value="1"/>
</dbReference>
<feature type="compositionally biased region" description="Polar residues" evidence="5">
    <location>
        <begin position="291"/>
        <end position="306"/>
    </location>
</feature>
<dbReference type="Proteomes" id="UP001138500">
    <property type="component" value="Unassembled WGS sequence"/>
</dbReference>
<dbReference type="CDD" id="cd06257">
    <property type="entry name" value="DnaJ"/>
    <property type="match status" value="1"/>
</dbReference>
<comment type="similarity">
    <text evidence="1">Belongs to the ATP-dependent AMP-binding enzyme family.</text>
</comment>
<dbReference type="SUPFAM" id="SSF46565">
    <property type="entry name" value="Chaperone J-domain"/>
    <property type="match status" value="1"/>
</dbReference>
<keyword evidence="6" id="KW-0472">Membrane</keyword>
<dbReference type="InterPro" id="IPR010730">
    <property type="entry name" value="HET"/>
</dbReference>
<evidence type="ECO:0000259" key="7">
    <source>
        <dbReference type="PROSITE" id="PS50076"/>
    </source>
</evidence>
<feature type="transmembrane region" description="Helical" evidence="6">
    <location>
        <begin position="1244"/>
        <end position="1263"/>
    </location>
</feature>
<dbReference type="InterPro" id="IPR000873">
    <property type="entry name" value="AMP-dep_synth/lig_dom"/>
</dbReference>
<keyword evidence="9" id="KW-1185">Reference proteome</keyword>
<dbReference type="InterPro" id="IPR036869">
    <property type="entry name" value="J_dom_sf"/>
</dbReference>
<dbReference type="PANTHER" id="PTHR42921">
    <property type="entry name" value="ACETOACETYL-COA SYNTHETASE"/>
    <property type="match status" value="1"/>
</dbReference>
<dbReference type="PROSITE" id="PS00455">
    <property type="entry name" value="AMP_BINDING"/>
    <property type="match status" value="1"/>
</dbReference>
<proteinExistence type="inferred from homology"/>
<dbReference type="NCBIfam" id="NF002937">
    <property type="entry name" value="PRK03584.1"/>
    <property type="match status" value="1"/>
</dbReference>
<feature type="compositionally biased region" description="Polar residues" evidence="5">
    <location>
        <begin position="318"/>
        <end position="330"/>
    </location>
</feature>
<dbReference type="SMART" id="SM00271">
    <property type="entry name" value="DnaJ"/>
    <property type="match status" value="1"/>
</dbReference>
<dbReference type="Pfam" id="PF00501">
    <property type="entry name" value="AMP-binding"/>
    <property type="match status" value="1"/>
</dbReference>
<dbReference type="GO" id="GO:0005524">
    <property type="term" value="F:ATP binding"/>
    <property type="evidence" value="ECO:0007669"/>
    <property type="project" value="UniProtKB-KW"/>
</dbReference>
<dbReference type="Pfam" id="PF08592">
    <property type="entry name" value="Anthrone_oxy"/>
    <property type="match status" value="1"/>
</dbReference>
<organism evidence="8 9">
    <name type="scientific">Teratosphaeria destructans</name>
    <dbReference type="NCBI Taxonomy" id="418781"/>
    <lineage>
        <taxon>Eukaryota</taxon>
        <taxon>Fungi</taxon>
        <taxon>Dikarya</taxon>
        <taxon>Ascomycota</taxon>
        <taxon>Pezizomycotina</taxon>
        <taxon>Dothideomycetes</taxon>
        <taxon>Dothideomycetidae</taxon>
        <taxon>Mycosphaerellales</taxon>
        <taxon>Teratosphaeriaceae</taxon>
        <taxon>Teratosphaeria</taxon>
    </lineage>
</organism>
<feature type="compositionally biased region" description="Basic and acidic residues" evidence="5">
    <location>
        <begin position="134"/>
        <end position="156"/>
    </location>
</feature>
<accession>A0A9W7W668</accession>
<keyword evidence="3" id="KW-0547">Nucleotide-binding</keyword>
<evidence type="ECO:0000256" key="5">
    <source>
        <dbReference type="SAM" id="MobiDB-lite"/>
    </source>
</evidence>
<dbReference type="GO" id="GO:0006629">
    <property type="term" value="P:lipid metabolic process"/>
    <property type="evidence" value="ECO:0007669"/>
    <property type="project" value="InterPro"/>
</dbReference>
<dbReference type="InterPro" id="IPR042099">
    <property type="entry name" value="ANL_N_sf"/>
</dbReference>
<reference evidence="8 9" key="2">
    <citation type="journal article" date="2021" name="Curr. Genet.">
        <title>Genetic response to nitrogen starvation in the aggressive Eucalyptus foliar pathogen Teratosphaeria destructans.</title>
        <authorList>
            <person name="Havenga M."/>
            <person name="Wingfield B.D."/>
            <person name="Wingfield M.J."/>
            <person name="Dreyer L.L."/>
            <person name="Roets F."/>
            <person name="Aylward J."/>
        </authorList>
    </citation>
    <scope>NUCLEOTIDE SEQUENCE [LARGE SCALE GENOMIC DNA]</scope>
    <source>
        <strain evidence="8">CMW44962</strain>
    </source>
</reference>
<feature type="region of interest" description="Disordered" evidence="5">
    <location>
        <begin position="97"/>
        <end position="186"/>
    </location>
</feature>
<dbReference type="Pfam" id="PF16177">
    <property type="entry name" value="ACAS_N"/>
    <property type="match status" value="1"/>
</dbReference>
<feature type="region of interest" description="Disordered" evidence="5">
    <location>
        <begin position="393"/>
        <end position="424"/>
    </location>
</feature>
<reference evidence="8 9" key="1">
    <citation type="journal article" date="2018" name="IMA Fungus">
        <title>IMA Genome-F 10: Nine draft genome sequences of Claviceps purpurea s.lat., including C. arundinis, C. humidiphila, and C. cf. spartinae, pseudomolecules for the pitch canker pathogen Fusarium circinatum, draft genome of Davidsoniella eucalypti, Grosmannia galeiformis, Quambalaria eucalypti, and Teratosphaeria destructans.</title>
        <authorList>
            <person name="Wingfield B.D."/>
            <person name="Liu M."/>
            <person name="Nguyen H.D."/>
            <person name="Lane F.A."/>
            <person name="Morgan S.W."/>
            <person name="De Vos L."/>
            <person name="Wilken P.M."/>
            <person name="Duong T.A."/>
            <person name="Aylward J."/>
            <person name="Coetzee M.P."/>
            <person name="Dadej K."/>
            <person name="De Beer Z.W."/>
            <person name="Findlay W."/>
            <person name="Havenga M."/>
            <person name="Kolarik M."/>
            <person name="Menzies J.G."/>
            <person name="Naidoo K."/>
            <person name="Pochopski O."/>
            <person name="Shoukouhi P."/>
            <person name="Santana Q.C."/>
            <person name="Seifert K.A."/>
            <person name="Soal N."/>
            <person name="Steenkamp E.T."/>
            <person name="Tatham C.T."/>
            <person name="van der Nest M.A."/>
            <person name="Wingfield M.J."/>
        </authorList>
    </citation>
    <scope>NUCLEOTIDE SEQUENCE [LARGE SCALE GENOMIC DNA]</scope>
    <source>
        <strain evidence="8">CMW44962</strain>
    </source>
</reference>
<dbReference type="GO" id="GO:0030729">
    <property type="term" value="F:acetoacetate-CoA ligase activity"/>
    <property type="evidence" value="ECO:0007669"/>
    <property type="project" value="InterPro"/>
</dbReference>
<keyword evidence="6" id="KW-0812">Transmembrane</keyword>
<feature type="transmembrane region" description="Helical" evidence="6">
    <location>
        <begin position="1275"/>
        <end position="1294"/>
    </location>
</feature>
<dbReference type="SUPFAM" id="SSF56801">
    <property type="entry name" value="Acetyl-CoA synthetase-like"/>
    <property type="match status" value="1"/>
</dbReference>
<feature type="region of interest" description="Disordered" evidence="5">
    <location>
        <begin position="291"/>
        <end position="337"/>
    </location>
</feature>
<evidence type="ECO:0000256" key="1">
    <source>
        <dbReference type="ARBA" id="ARBA00006432"/>
    </source>
</evidence>
<name>A0A9W7W668_9PEZI</name>
<feature type="compositionally biased region" description="Basic and acidic residues" evidence="5">
    <location>
        <begin position="163"/>
        <end position="186"/>
    </location>
</feature>
<dbReference type="Gene3D" id="1.10.287.110">
    <property type="entry name" value="DnaJ domain"/>
    <property type="match status" value="1"/>
</dbReference>
<evidence type="ECO:0000313" key="9">
    <source>
        <dbReference type="Proteomes" id="UP001138500"/>
    </source>
</evidence>
<feature type="compositionally biased region" description="Low complexity" evidence="5">
    <location>
        <begin position="413"/>
        <end position="424"/>
    </location>
</feature>
<evidence type="ECO:0000313" key="8">
    <source>
        <dbReference type="EMBL" id="KAH9844577.1"/>
    </source>
</evidence>
<sequence>MALAVPFDPFEALGLSRDASHATVKSRYRELARKYHPNRHQGSEETKAALCAQFHTVHQAWKHLKDPDKRRRYVELLRLAEEQAELESRMVDLLNDADQHSPSTHVNRDQDGHASSDADDDVLPRIGYLQRRRTTLERSGKEAKHLGDRSLAKETSAKGMSLVRKDSKNFETREWPHSTDTGSRHGDYFSLRHTKLEKLRRKEIYAFERYRNAMVNKFQAELEAERTKEMYERSRWKREYFERAPRETTERMRSFQHFMSAVRAIGSQPPRRRNRSTVSYGGQILSTEDAVDNSQYLAPENSTSGLKSRPWHRRAYSSDISGDQTSSDEGSSGGYASPRPGILPWTWGRHHNRHTSLDAFQLPSILPENGSLFRRPELECDVPFRMVVKRPTELDGQPLVEEESSPESNGTTPRSPSLERPSPSQKIFTLVQNSSMSEIFRTISNGQHSLSPSLDSNQGAAKRPAVPTADACHLQIKRLPKPEWSHISFEKVHELSHAEKSWMLGARPDADADPVEIVERLSILDPNVATRFMIKPDAKAIFRFRLIYKDAVIEKAPDRSSYIALSYRRTIRVQKRDRHFTLPLEAAMFQAVWDERISDQEGLWIDQISIDQQSREETTISMSAMDMVYRSARLVVVALDDLELEESEGRVLESHMDEYTRMLHVPPGKRFRGKQPPYLETHEDLYNVLQKILRSPWFKRAWCRHEMRLARDHVFLVPCKSAARRSVVRFTSNCFTHLMALAAETPFEAEIEMVKPALNAFFRDRSKLGPNDRHLANHHGNWTTVVAEVFWCLAGGDPNIPPKQRAADALKDKISIILNTMECGLALTPEMRNPAMPLTKSEGQYMLLILALAARDPGALCSVGPPMRLVTGEGSSSLSPTASSTWLFEPTNVDSGLNNYRTLHRLPKSAIITTGLSLGEHFVQLDLKFLKPGNDPAVHRALDDPRSLQLARYFTSHCNQNKYGRNRHRYLLADPSANRHFGDMREVYQQTLACIFECGPDWMEDICHRYGVSRWKQDGETAWNLLVALKNTDGRWPAEAWSARAAGFVMDFVNFLVIRGMPQRQVLHREAWRPIWVKTENGGRILTFVPPGDIRPAVPTALLDDDDYIHLARLWILEARYSFQDSMDAPSEMAGSGDWTLIGKSVLFSDDLASQYLRFPSGVWREKQRIFGREDPEIQRLLRIAWFAVAKFVGIAGPLLYSGITAQCFTASDSVTFVEPIIQHAPTELVMAKQWLHGYQYGPLWVPPLVAPSTAANIYLAYLANAAGVVWKRNAYVAAAIGIWSIFPITFFYMEPGINGASKWKVELLSRDEKDHKRMKETSWYYPSAHMHGGTKASRQWAERASMRELILFWRWINNWRALIALVAGAASGYATLREPSTVNVRVHQECEFPYPAPMTCETNGANVTAQNTALWSHPSPKDTQLYDFIQRVNQRYKKKIETYDELYQWSIKNVEQVWGEIWEYCGIRASKPFKTVVTDNKTMFPRPAWFEGAELNFAENLLFPTQQVEEDAPAVIAATETTRERVSWRELRERVRECQAGMLAMKLKAGDRVAGYVANHTNALVAMLAATSLGAIWTAISPDTGVTAVLDRMIQIEPSLLFTDNAVMYNGKTHAVLPKVTEIIASLPTLKGTIIFETVATMETSIASPEHAANVFTYSSFISMNADAPRELHFEQLPPDHPVYILYSSGTTGAPKCIVHGAIGTLIQHKKEHILQSDIRPGDKLCYFTTCTWMMWHWLVSGLASGATLVLYDGSPFQYLTNGESVKDDLAMPRLIEELGITQFGTSAKYLSVLEQKNIMPKEQGLLLETLKAIYSTGSPLAPSTFQYVYKAFGNINLGSITGGTDIISLFGAPCPLHPVYVGEIQVLGLGMAVQAWDYTGKDVSSNGEAGDLVCVKPFPCQPVQFWNAKGKEEGDKKYKASYFEHFEGRWHHGDYVRFNPDTGGLIMLGRSDGILKPSGVRFGSAEIYNILLKHFPDQVEDALCIGRRREKDSDETVVLFLRMKDGVTFNDELVQSIKGVVRKELSARHVPGIIDECPEIPVTTNGKKVEGAVKQILCGLNVKTSASVANAGCLDWYRQWAAQHSD</sequence>